<evidence type="ECO:0000313" key="3">
    <source>
        <dbReference type="EMBL" id="KAJ3653473.1"/>
    </source>
</evidence>
<protein>
    <submittedName>
        <fullName evidence="3">Uncharacterized protein</fullName>
    </submittedName>
</protein>
<name>A0AA38I9J0_9CUCU</name>
<dbReference type="EMBL" id="JALNTZ010002008">
    <property type="protein sequence ID" value="KAJ3621751.1"/>
    <property type="molecule type" value="Genomic_DNA"/>
</dbReference>
<keyword evidence="4" id="KW-1185">Reference proteome</keyword>
<feature type="compositionally biased region" description="Basic and acidic residues" evidence="1">
    <location>
        <begin position="43"/>
        <end position="59"/>
    </location>
</feature>
<gene>
    <name evidence="2" type="ORF">Zmor_008617</name>
    <name evidence="3" type="ORF">Zmor_012722</name>
</gene>
<evidence type="ECO:0000313" key="4">
    <source>
        <dbReference type="Proteomes" id="UP001168821"/>
    </source>
</evidence>
<accession>A0AA38I9J0</accession>
<feature type="region of interest" description="Disordered" evidence="1">
    <location>
        <begin position="20"/>
        <end position="63"/>
    </location>
</feature>
<comment type="caution">
    <text evidence="3">The sequence shown here is derived from an EMBL/GenBank/DDBJ whole genome shotgun (WGS) entry which is preliminary data.</text>
</comment>
<organism evidence="3 4">
    <name type="scientific">Zophobas morio</name>
    <dbReference type="NCBI Taxonomy" id="2755281"/>
    <lineage>
        <taxon>Eukaryota</taxon>
        <taxon>Metazoa</taxon>
        <taxon>Ecdysozoa</taxon>
        <taxon>Arthropoda</taxon>
        <taxon>Hexapoda</taxon>
        <taxon>Insecta</taxon>
        <taxon>Pterygota</taxon>
        <taxon>Neoptera</taxon>
        <taxon>Endopterygota</taxon>
        <taxon>Coleoptera</taxon>
        <taxon>Polyphaga</taxon>
        <taxon>Cucujiformia</taxon>
        <taxon>Tenebrionidae</taxon>
        <taxon>Zophobas</taxon>
    </lineage>
</organism>
<evidence type="ECO:0000256" key="1">
    <source>
        <dbReference type="SAM" id="MobiDB-lite"/>
    </source>
</evidence>
<sequence length="161" mass="18522">MEAYYDGEIAWGPVTLPEAKDELQKTPTRISRSRSDMSCYSLKSEKRERENRECEDGTGRRGSSLLVDLNDTVKEMEMALMHGLDYDMPGDEPEETKPEEVFKVPAPLKLKNCKSVKNKYEHVVSPVGLYIKSGEWWDDNNKENALGVSAKRLFFKSKHRF</sequence>
<dbReference type="EMBL" id="JALNTZ010000004">
    <property type="protein sequence ID" value="KAJ3653473.1"/>
    <property type="molecule type" value="Genomic_DNA"/>
</dbReference>
<dbReference type="AlphaFoldDB" id="A0AA38I9J0"/>
<proteinExistence type="predicted"/>
<reference evidence="3" key="1">
    <citation type="journal article" date="2023" name="G3 (Bethesda)">
        <title>Whole genome assemblies of Zophobas morio and Tenebrio molitor.</title>
        <authorList>
            <person name="Kaur S."/>
            <person name="Stinson S.A."/>
            <person name="diCenzo G.C."/>
        </authorList>
    </citation>
    <scope>NUCLEOTIDE SEQUENCE</scope>
    <source>
        <strain evidence="3">QUZm001</strain>
    </source>
</reference>
<dbReference type="Proteomes" id="UP001168821">
    <property type="component" value="Unassembled WGS sequence"/>
</dbReference>
<evidence type="ECO:0000313" key="2">
    <source>
        <dbReference type="EMBL" id="KAJ3621751.1"/>
    </source>
</evidence>